<proteinExistence type="inferred from homology"/>
<dbReference type="GO" id="GO:0005524">
    <property type="term" value="F:ATP binding"/>
    <property type="evidence" value="ECO:0007669"/>
    <property type="project" value="InterPro"/>
</dbReference>
<dbReference type="Pfam" id="PF08353">
    <property type="entry name" value="MurT_C"/>
    <property type="match status" value="1"/>
</dbReference>
<evidence type="ECO:0000313" key="4">
    <source>
        <dbReference type="EMBL" id="CAB4739364.1"/>
    </source>
</evidence>
<reference evidence="5" key="1">
    <citation type="submission" date="2020-05" db="EMBL/GenBank/DDBJ databases">
        <authorList>
            <person name="Chiriac C."/>
            <person name="Salcher M."/>
            <person name="Ghai R."/>
            <person name="Kavagutti S V."/>
        </authorList>
    </citation>
    <scope>NUCLEOTIDE SEQUENCE</scope>
</reference>
<dbReference type="Pfam" id="PF08245">
    <property type="entry name" value="Mur_ligase_M"/>
    <property type="match status" value="1"/>
</dbReference>
<dbReference type="InterPro" id="IPR036565">
    <property type="entry name" value="Mur-like_cat_sf"/>
</dbReference>
<feature type="domain" description="Lipid II isoglutaminyl synthase (glutamine-hydrolyzing) subunit MurT C-terminal" evidence="2">
    <location>
        <begin position="299"/>
        <end position="397"/>
    </location>
</feature>
<evidence type="ECO:0000259" key="1">
    <source>
        <dbReference type="Pfam" id="PF08245"/>
    </source>
</evidence>
<dbReference type="PANTHER" id="PTHR23135:SF7">
    <property type="entry name" value="LIPID II ISOGLUTAMINYL SYNTHASE (GLUTAMINE-HYDROLYZING) SUBUNIT MURT"/>
    <property type="match status" value="1"/>
</dbReference>
<dbReference type="Gene3D" id="3.40.1190.10">
    <property type="entry name" value="Mur-like, catalytic domain"/>
    <property type="match status" value="1"/>
</dbReference>
<dbReference type="EMBL" id="CAFBQL010000003">
    <property type="protein sequence ID" value="CAB5056473.1"/>
    <property type="molecule type" value="Genomic_DNA"/>
</dbReference>
<evidence type="ECO:0000259" key="2">
    <source>
        <dbReference type="Pfam" id="PF08353"/>
    </source>
</evidence>
<dbReference type="AlphaFoldDB" id="A0A6J7CE15"/>
<dbReference type="EMBL" id="CAFBLE010000001">
    <property type="protein sequence ID" value="CAB4855751.1"/>
    <property type="molecule type" value="Genomic_DNA"/>
</dbReference>
<dbReference type="InterPro" id="IPR013221">
    <property type="entry name" value="Mur_ligase_cen"/>
</dbReference>
<organism evidence="5">
    <name type="scientific">freshwater metagenome</name>
    <dbReference type="NCBI Taxonomy" id="449393"/>
    <lineage>
        <taxon>unclassified sequences</taxon>
        <taxon>metagenomes</taxon>
        <taxon>ecological metagenomes</taxon>
    </lineage>
</organism>
<protein>
    <submittedName>
        <fullName evidence="5">Unannotated protein</fullName>
    </submittedName>
</protein>
<feature type="domain" description="Mur ligase central" evidence="1">
    <location>
        <begin position="54"/>
        <end position="184"/>
    </location>
</feature>
<evidence type="ECO:0000313" key="6">
    <source>
        <dbReference type="EMBL" id="CAB4918354.1"/>
    </source>
</evidence>
<accession>A0A6J7CE15</accession>
<dbReference type="EMBL" id="CAFBMV010000003">
    <property type="protein sequence ID" value="CAB4918354.1"/>
    <property type="molecule type" value="Genomic_DNA"/>
</dbReference>
<sequence>MLPLRPIIALAGLAGWLSRVSRQGSGVMVSGRLLLKIAPHAVRTLSRDKKVILVSGTNGKTTTTSLIYHALASENKVATNFTGANLFAGIAETLGRSRNATLVVLEVDEMVMPWAIDETKPRLIVLLNLGRDQLDRLSEVRQVAQKWKTALTRIPPYCVVLADADDPFVTWAAKDWVNVIWFTSGAIGHIDASTCPECGIILDWSKDQSTYSCTCGFKKPQPEWIMRGNTLTGPERKEIVVRTAIPGAAAMSNAGRAIVAASIFKVDGEKAAEAIASVSSVDGRFGKLTIGATTFRLLLSKNPASWRETLTTSALGPKNVLLVVNANTQDGKDTSWLWDVDFSPLQGRNVIVTGERKLDLSVRLTVNEIPHQIADTEAKAATIFGASEADIIASYTAFHRLSKLVKRR</sequence>
<dbReference type="InterPro" id="IPR043703">
    <property type="entry name" value="Lipid_II_synth_MurT"/>
</dbReference>
<dbReference type="EMBL" id="CAEZZC010000001">
    <property type="protein sequence ID" value="CAB4739364.1"/>
    <property type="molecule type" value="Genomic_DNA"/>
</dbReference>
<name>A0A6J7CE15_9ZZZZ</name>
<dbReference type="SUPFAM" id="SSF53623">
    <property type="entry name" value="MurD-like peptide ligases, catalytic domain"/>
    <property type="match status" value="1"/>
</dbReference>
<dbReference type="GO" id="GO:0009252">
    <property type="term" value="P:peptidoglycan biosynthetic process"/>
    <property type="evidence" value="ECO:0007669"/>
    <property type="project" value="InterPro"/>
</dbReference>
<dbReference type="HAMAP" id="MF_02214">
    <property type="entry name" value="Lipid_II_synth_MurT"/>
    <property type="match status" value="1"/>
</dbReference>
<gene>
    <name evidence="3" type="ORF">UFOPK2289_01101</name>
    <name evidence="4" type="ORF">UFOPK2822_00061</name>
    <name evidence="5" type="ORF">UFOPK3346_00112</name>
    <name evidence="6" type="ORF">UFOPK3670_00492</name>
    <name evidence="7" type="ORF">UFOPK4308_00612</name>
</gene>
<evidence type="ECO:0000313" key="3">
    <source>
        <dbReference type="EMBL" id="CAB4670406.1"/>
    </source>
</evidence>
<evidence type="ECO:0000313" key="7">
    <source>
        <dbReference type="EMBL" id="CAB5056473.1"/>
    </source>
</evidence>
<dbReference type="InterPro" id="IPR013564">
    <property type="entry name" value="MurT_C"/>
</dbReference>
<dbReference type="PANTHER" id="PTHR23135">
    <property type="entry name" value="MUR LIGASE FAMILY MEMBER"/>
    <property type="match status" value="1"/>
</dbReference>
<dbReference type="EMBL" id="CAEZWT010000035">
    <property type="protein sequence ID" value="CAB4670406.1"/>
    <property type="molecule type" value="Genomic_DNA"/>
</dbReference>
<dbReference type="GO" id="GO:0016881">
    <property type="term" value="F:acid-amino acid ligase activity"/>
    <property type="evidence" value="ECO:0007669"/>
    <property type="project" value="InterPro"/>
</dbReference>
<evidence type="ECO:0000313" key="5">
    <source>
        <dbReference type="EMBL" id="CAB4855751.1"/>
    </source>
</evidence>